<feature type="signal peptide" evidence="4">
    <location>
        <begin position="1"/>
        <end position="25"/>
    </location>
</feature>
<accession>A0A1H7LQ45</accession>
<keyword evidence="2" id="KW-1015">Disulfide bond</keyword>
<protein>
    <submittedName>
        <fullName evidence="6">Trypsin</fullName>
    </submittedName>
</protein>
<dbReference type="PROSITE" id="PS00134">
    <property type="entry name" value="TRYPSIN_HIS"/>
    <property type="match status" value="1"/>
</dbReference>
<evidence type="ECO:0000256" key="2">
    <source>
        <dbReference type="ARBA" id="ARBA00023157"/>
    </source>
</evidence>
<dbReference type="CDD" id="cd00190">
    <property type="entry name" value="Tryp_SPc"/>
    <property type="match status" value="1"/>
</dbReference>
<evidence type="ECO:0000313" key="6">
    <source>
        <dbReference type="EMBL" id="SEL01112.1"/>
    </source>
</evidence>
<feature type="region of interest" description="Disordered" evidence="3">
    <location>
        <begin position="243"/>
        <end position="266"/>
    </location>
</feature>
<keyword evidence="7" id="KW-1185">Reference proteome</keyword>
<sequence>MFTTALAALVSAGLTLAGTAPVAAASTSAAPAEARAVVQAATGGRPAIIGGRSASETYSFMASFQLKSMPQHHCGGALVAPDWVVTAAHCEGLMKPGKTQVRIGSPDRSRGGELTSVKQVITHPRWTESGQESGDLALVQLDRPVQAQPIAVGAQPVRVGDQTRVLGWGMTCDDRDDPACAGPDLLQELDTVRVADNRCSYLADGSELCTADREGRAASACNGDSGGPQIRKVAGRWELVGATSRDGDDVGESTDGRAGCATGPDGGPGVGIWTDVTHYRSWILTTIAAQAHAAS</sequence>
<dbReference type="STRING" id="46177.SAMN05660976_01641"/>
<dbReference type="InterPro" id="IPR050430">
    <property type="entry name" value="Peptidase_S1"/>
</dbReference>
<dbReference type="AlphaFoldDB" id="A0A1H7LQ45"/>
<dbReference type="InterPro" id="IPR001314">
    <property type="entry name" value="Peptidase_S1A"/>
</dbReference>
<evidence type="ECO:0000259" key="5">
    <source>
        <dbReference type="PROSITE" id="PS50240"/>
    </source>
</evidence>
<dbReference type="InterPro" id="IPR043504">
    <property type="entry name" value="Peptidase_S1_PA_chymotrypsin"/>
</dbReference>
<keyword evidence="4" id="KW-0732">Signal</keyword>
<dbReference type="Proteomes" id="UP000198953">
    <property type="component" value="Unassembled WGS sequence"/>
</dbReference>
<dbReference type="PANTHER" id="PTHR24276:SF98">
    <property type="entry name" value="FI18310P1-RELATED"/>
    <property type="match status" value="1"/>
</dbReference>
<dbReference type="FunFam" id="2.40.10.10:FF:000068">
    <property type="entry name" value="transmembrane protease serine 2"/>
    <property type="match status" value="1"/>
</dbReference>
<evidence type="ECO:0000313" key="7">
    <source>
        <dbReference type="Proteomes" id="UP000198953"/>
    </source>
</evidence>
<feature type="domain" description="Peptidase S1" evidence="5">
    <location>
        <begin position="48"/>
        <end position="288"/>
    </location>
</feature>
<dbReference type="InterPro" id="IPR018114">
    <property type="entry name" value="TRYPSIN_HIS"/>
</dbReference>
<dbReference type="EMBL" id="FOBF01000003">
    <property type="protein sequence ID" value="SEL01112.1"/>
    <property type="molecule type" value="Genomic_DNA"/>
</dbReference>
<dbReference type="GO" id="GO:0004252">
    <property type="term" value="F:serine-type endopeptidase activity"/>
    <property type="evidence" value="ECO:0007669"/>
    <property type="project" value="InterPro"/>
</dbReference>
<evidence type="ECO:0000256" key="4">
    <source>
        <dbReference type="SAM" id="SignalP"/>
    </source>
</evidence>
<name>A0A1H7LQ45_9ACTN</name>
<dbReference type="RefSeq" id="WP_063792226.1">
    <property type="nucleotide sequence ID" value="NZ_BBZG01000003.1"/>
</dbReference>
<dbReference type="SUPFAM" id="SSF50494">
    <property type="entry name" value="Trypsin-like serine proteases"/>
    <property type="match status" value="1"/>
</dbReference>
<proteinExistence type="inferred from homology"/>
<evidence type="ECO:0000256" key="3">
    <source>
        <dbReference type="SAM" id="MobiDB-lite"/>
    </source>
</evidence>
<dbReference type="PROSITE" id="PS50240">
    <property type="entry name" value="TRYPSIN_DOM"/>
    <property type="match status" value="1"/>
</dbReference>
<dbReference type="PANTHER" id="PTHR24276">
    <property type="entry name" value="POLYSERASE-RELATED"/>
    <property type="match status" value="1"/>
</dbReference>
<dbReference type="InterPro" id="IPR009003">
    <property type="entry name" value="Peptidase_S1_PA"/>
</dbReference>
<dbReference type="InterPro" id="IPR001254">
    <property type="entry name" value="Trypsin_dom"/>
</dbReference>
<dbReference type="PRINTS" id="PR00722">
    <property type="entry name" value="CHYMOTRYPSIN"/>
</dbReference>
<dbReference type="Pfam" id="PF00089">
    <property type="entry name" value="Trypsin"/>
    <property type="match status" value="1"/>
</dbReference>
<comment type="similarity">
    <text evidence="1">Belongs to the peptidase S1 family.</text>
</comment>
<evidence type="ECO:0000256" key="1">
    <source>
        <dbReference type="ARBA" id="ARBA00007664"/>
    </source>
</evidence>
<dbReference type="GO" id="GO:0006508">
    <property type="term" value="P:proteolysis"/>
    <property type="evidence" value="ECO:0007669"/>
    <property type="project" value="InterPro"/>
</dbReference>
<feature type="chain" id="PRO_5011530993" evidence="4">
    <location>
        <begin position="26"/>
        <end position="295"/>
    </location>
</feature>
<dbReference type="Gene3D" id="2.40.10.10">
    <property type="entry name" value="Trypsin-like serine proteases"/>
    <property type="match status" value="1"/>
</dbReference>
<dbReference type="SMART" id="SM00020">
    <property type="entry name" value="Tryp_SPc"/>
    <property type="match status" value="1"/>
</dbReference>
<reference evidence="6 7" key="1">
    <citation type="submission" date="2016-10" db="EMBL/GenBank/DDBJ databases">
        <authorList>
            <person name="de Groot N.N."/>
        </authorList>
    </citation>
    <scope>NUCLEOTIDE SEQUENCE [LARGE SCALE GENOMIC DNA]</scope>
    <source>
        <strain evidence="6 7">DSM 43357</strain>
    </source>
</reference>
<gene>
    <name evidence="6" type="ORF">SAMN05660976_01641</name>
</gene>
<organism evidence="6 7">
    <name type="scientific">Nonomuraea pusilla</name>
    <dbReference type="NCBI Taxonomy" id="46177"/>
    <lineage>
        <taxon>Bacteria</taxon>
        <taxon>Bacillati</taxon>
        <taxon>Actinomycetota</taxon>
        <taxon>Actinomycetes</taxon>
        <taxon>Streptosporangiales</taxon>
        <taxon>Streptosporangiaceae</taxon>
        <taxon>Nonomuraea</taxon>
    </lineage>
</organism>